<reference evidence="2" key="1">
    <citation type="submission" date="2023-05" db="EMBL/GenBank/DDBJ databases">
        <title>Nepenthes gracilis genome sequencing.</title>
        <authorList>
            <person name="Fukushima K."/>
        </authorList>
    </citation>
    <scope>NUCLEOTIDE SEQUENCE</scope>
    <source>
        <strain evidence="2">SING2019-196</strain>
    </source>
</reference>
<feature type="compositionally biased region" description="Polar residues" evidence="1">
    <location>
        <begin position="191"/>
        <end position="201"/>
    </location>
</feature>
<protein>
    <submittedName>
        <fullName evidence="2">Uncharacterized protein</fullName>
    </submittedName>
</protein>
<feature type="region of interest" description="Disordered" evidence="1">
    <location>
        <begin position="324"/>
        <end position="351"/>
    </location>
</feature>
<proteinExistence type="predicted"/>
<comment type="caution">
    <text evidence="2">The sequence shown here is derived from an EMBL/GenBank/DDBJ whole genome shotgun (WGS) entry which is preliminary data.</text>
</comment>
<organism evidence="2 3">
    <name type="scientific">Nepenthes gracilis</name>
    <name type="common">Slender pitcher plant</name>
    <dbReference type="NCBI Taxonomy" id="150966"/>
    <lineage>
        <taxon>Eukaryota</taxon>
        <taxon>Viridiplantae</taxon>
        <taxon>Streptophyta</taxon>
        <taxon>Embryophyta</taxon>
        <taxon>Tracheophyta</taxon>
        <taxon>Spermatophyta</taxon>
        <taxon>Magnoliopsida</taxon>
        <taxon>eudicotyledons</taxon>
        <taxon>Gunneridae</taxon>
        <taxon>Pentapetalae</taxon>
        <taxon>Caryophyllales</taxon>
        <taxon>Nepenthaceae</taxon>
        <taxon>Nepenthes</taxon>
    </lineage>
</organism>
<gene>
    <name evidence="2" type="ORF">Nepgr_016926</name>
</gene>
<dbReference type="AlphaFoldDB" id="A0AAD3SQM2"/>
<feature type="region of interest" description="Disordered" evidence="1">
    <location>
        <begin position="183"/>
        <end position="204"/>
    </location>
</feature>
<feature type="compositionally biased region" description="Pro residues" evidence="1">
    <location>
        <begin position="334"/>
        <end position="343"/>
    </location>
</feature>
<keyword evidence="3" id="KW-1185">Reference proteome</keyword>
<sequence>MAWRVPSKDDKAFTPPEGYITVYEAHLRSSLRLPLPEELESIMNALMTGVRVMFKLSLGSEWISLSPRTGIKISTVIHDLLKNWKNRFFFVKVAKEWPLARSWGEIPELYSGTPSTVDCAVYAWLTKAIRANPNEFKRDFLVSREESKKVNWGPPSPIQKPHLPISMMNPEESRGVIIRPRRTEEEFSKRATGTPSSSSSHPDYVAAGICDGSGSTARAGRFIEDRLVEAGGVILAQPATRVVPSTAWMESAEEPARNMAEGSRVFIVEPLSRADPPATAPEAAKGKRPAVAVPEAAREEPSAAVDDDEFLDRILDEAAACSTREGAPDLSSLVPPPTGPPPAGTGLEPRPVRPWRKVYESRMLISTFSRKVEQHDRIIADREVEIAWLEAKLAASGGKLREQTAALEAVMASMEAENTELKAGSLA</sequence>
<evidence type="ECO:0000313" key="2">
    <source>
        <dbReference type="EMBL" id="GMH15085.1"/>
    </source>
</evidence>
<feature type="region of interest" description="Disordered" evidence="1">
    <location>
        <begin position="275"/>
        <end position="304"/>
    </location>
</feature>
<evidence type="ECO:0000256" key="1">
    <source>
        <dbReference type="SAM" id="MobiDB-lite"/>
    </source>
</evidence>
<evidence type="ECO:0000313" key="3">
    <source>
        <dbReference type="Proteomes" id="UP001279734"/>
    </source>
</evidence>
<name>A0AAD3SQM2_NEPGR</name>
<dbReference type="EMBL" id="BSYO01000015">
    <property type="protein sequence ID" value="GMH15085.1"/>
    <property type="molecule type" value="Genomic_DNA"/>
</dbReference>
<accession>A0AAD3SQM2</accession>
<dbReference type="Proteomes" id="UP001279734">
    <property type="component" value="Unassembled WGS sequence"/>
</dbReference>